<protein>
    <submittedName>
        <fullName evidence="2">Uncharacterized protein</fullName>
    </submittedName>
</protein>
<keyword evidence="1" id="KW-0732">Signal</keyword>
<dbReference type="OrthoDB" id="965391at2"/>
<feature type="signal peptide" evidence="1">
    <location>
        <begin position="1"/>
        <end position="20"/>
    </location>
</feature>
<gene>
    <name evidence="2" type="ORF">CLV84_4335</name>
</gene>
<evidence type="ECO:0000313" key="2">
    <source>
        <dbReference type="EMBL" id="PPK83789.1"/>
    </source>
</evidence>
<sequence>MKHLTIIVFIFLTLSSSLLAQTNTDHVWVSGYFKGNKFVQGHFRTAPNSTVNDNFSTIGNVNPYTGEAGTVARDNGANIYNNGSGNYVRTNKSISYSNEDYFVLRSYKTHSTFNPGNSSVYKNFNYRFKTLTLPNEYSSSTKYESFFREVIFRKEFVHIVLSVNDQAIKIPYSEFSIKQHCTTYYLELNEENLKILFRYDIQDGLIASVVNIYSEDSDANSNFIIRDIFNLGYYRENTSLMLYNNCK</sequence>
<dbReference type="Proteomes" id="UP000237662">
    <property type="component" value="Unassembled WGS sequence"/>
</dbReference>
<name>A0A2S6HZN4_9BACT</name>
<keyword evidence="3" id="KW-1185">Reference proteome</keyword>
<reference evidence="2 3" key="1">
    <citation type="submission" date="2018-02" db="EMBL/GenBank/DDBJ databases">
        <title>Genomic Encyclopedia of Archaeal and Bacterial Type Strains, Phase II (KMG-II): from individual species to whole genera.</title>
        <authorList>
            <person name="Goeker M."/>
        </authorList>
    </citation>
    <scope>NUCLEOTIDE SEQUENCE [LARGE SCALE GENOMIC DNA]</scope>
    <source>
        <strain evidence="2 3">DSM 29526</strain>
    </source>
</reference>
<evidence type="ECO:0000256" key="1">
    <source>
        <dbReference type="SAM" id="SignalP"/>
    </source>
</evidence>
<comment type="caution">
    <text evidence="2">The sequence shown here is derived from an EMBL/GenBank/DDBJ whole genome shotgun (WGS) entry which is preliminary data.</text>
</comment>
<feature type="chain" id="PRO_5015628212" evidence="1">
    <location>
        <begin position="21"/>
        <end position="247"/>
    </location>
</feature>
<accession>A0A2S6HZN4</accession>
<proteinExistence type="predicted"/>
<dbReference type="AlphaFoldDB" id="A0A2S6HZN4"/>
<dbReference type="RefSeq" id="WP_146088905.1">
    <property type="nucleotide sequence ID" value="NZ_PTJC01000012.1"/>
</dbReference>
<organism evidence="2 3">
    <name type="scientific">Neolewinella xylanilytica</name>
    <dbReference type="NCBI Taxonomy" id="1514080"/>
    <lineage>
        <taxon>Bacteria</taxon>
        <taxon>Pseudomonadati</taxon>
        <taxon>Bacteroidota</taxon>
        <taxon>Saprospiria</taxon>
        <taxon>Saprospirales</taxon>
        <taxon>Lewinellaceae</taxon>
        <taxon>Neolewinella</taxon>
    </lineage>
</organism>
<dbReference type="EMBL" id="PTJC01000012">
    <property type="protein sequence ID" value="PPK83789.1"/>
    <property type="molecule type" value="Genomic_DNA"/>
</dbReference>
<evidence type="ECO:0000313" key="3">
    <source>
        <dbReference type="Proteomes" id="UP000237662"/>
    </source>
</evidence>